<dbReference type="AlphaFoldDB" id="A0A7W6BVJ3"/>
<comment type="caution">
    <text evidence="2">The sequence shown here is derived from an EMBL/GenBank/DDBJ whole genome shotgun (WGS) entry which is preliminary data.</text>
</comment>
<evidence type="ECO:0000313" key="2">
    <source>
        <dbReference type="EMBL" id="MBB3937702.1"/>
    </source>
</evidence>
<protein>
    <submittedName>
        <fullName evidence="2">Uncharacterized protein</fullName>
    </submittedName>
</protein>
<reference evidence="2 3" key="1">
    <citation type="submission" date="2020-08" db="EMBL/GenBank/DDBJ databases">
        <title>Genomic Encyclopedia of Type Strains, Phase IV (KMG-IV): sequencing the most valuable type-strain genomes for metagenomic binning, comparative biology and taxonomic classification.</title>
        <authorList>
            <person name="Goeker M."/>
        </authorList>
    </citation>
    <scope>NUCLEOTIDE SEQUENCE [LARGE SCALE GENOMIC DNA]</scope>
    <source>
        <strain evidence="2 3">DSM 25024</strain>
    </source>
</reference>
<accession>A0A7W6BVJ3</accession>
<dbReference type="Proteomes" id="UP000531216">
    <property type="component" value="Unassembled WGS sequence"/>
</dbReference>
<keyword evidence="1" id="KW-0472">Membrane</keyword>
<name>A0A7W6BVJ3_9HYPH</name>
<dbReference type="EMBL" id="JACIDO010000011">
    <property type="protein sequence ID" value="MBB3937702.1"/>
    <property type="molecule type" value="Genomic_DNA"/>
</dbReference>
<keyword evidence="1" id="KW-0812">Transmembrane</keyword>
<sequence length="50" mass="5269">MIGFLKAKARAVVLTAAGVLLALQIILPTTLDLLLGLILLGLVWVATRLT</sequence>
<organism evidence="2 3">
    <name type="scientific">Aureimonas phyllosphaerae</name>
    <dbReference type="NCBI Taxonomy" id="1166078"/>
    <lineage>
        <taxon>Bacteria</taxon>
        <taxon>Pseudomonadati</taxon>
        <taxon>Pseudomonadota</taxon>
        <taxon>Alphaproteobacteria</taxon>
        <taxon>Hyphomicrobiales</taxon>
        <taxon>Aurantimonadaceae</taxon>
        <taxon>Aureimonas</taxon>
    </lineage>
</organism>
<gene>
    <name evidence="2" type="ORF">GGR05_003870</name>
</gene>
<keyword evidence="3" id="KW-1185">Reference proteome</keyword>
<dbReference type="RefSeq" id="WP_175526878.1">
    <property type="nucleotide sequence ID" value="NZ_FOOA01000014.1"/>
</dbReference>
<keyword evidence="1" id="KW-1133">Transmembrane helix</keyword>
<proteinExistence type="predicted"/>
<evidence type="ECO:0000313" key="3">
    <source>
        <dbReference type="Proteomes" id="UP000531216"/>
    </source>
</evidence>
<evidence type="ECO:0000256" key="1">
    <source>
        <dbReference type="SAM" id="Phobius"/>
    </source>
</evidence>
<feature type="transmembrane region" description="Helical" evidence="1">
    <location>
        <begin position="7"/>
        <end position="27"/>
    </location>
</feature>